<gene>
    <name evidence="2" type="ORF">FOT42_001455</name>
</gene>
<dbReference type="EMBL" id="VNIK02000001">
    <property type="protein sequence ID" value="KAB5491642.1"/>
    <property type="molecule type" value="Genomic_DNA"/>
</dbReference>
<name>A0A5N5ISX6_9FLAO</name>
<keyword evidence="1" id="KW-1133">Transmembrane helix</keyword>
<proteinExistence type="predicted"/>
<organism evidence="2 3">
    <name type="scientific">Flagellimonas hadalis</name>
    <dbReference type="NCBI Taxonomy" id="2597517"/>
    <lineage>
        <taxon>Bacteria</taxon>
        <taxon>Pseudomonadati</taxon>
        <taxon>Bacteroidota</taxon>
        <taxon>Flavobacteriia</taxon>
        <taxon>Flavobacteriales</taxon>
        <taxon>Flavobacteriaceae</taxon>
        <taxon>Flagellimonas</taxon>
    </lineage>
</organism>
<dbReference type="AlphaFoldDB" id="A0A5N5ISX6"/>
<comment type="caution">
    <text evidence="2">The sequence shown here is derived from an EMBL/GenBank/DDBJ whole genome shotgun (WGS) entry which is preliminary data.</text>
</comment>
<evidence type="ECO:0000313" key="2">
    <source>
        <dbReference type="EMBL" id="KAB5491642.1"/>
    </source>
</evidence>
<keyword evidence="3" id="KW-1185">Reference proteome</keyword>
<keyword evidence="1" id="KW-0472">Membrane</keyword>
<keyword evidence="1" id="KW-0812">Transmembrane</keyword>
<sequence>MGGEGSMMHAVNSVKENRKLLKKRKFKSVDDVFGKKNSTFLSFKKSSPKDILRVQKDMQLQKQRNLKIQVVSFLMTVLIILGIYLLLS</sequence>
<evidence type="ECO:0000313" key="3">
    <source>
        <dbReference type="Proteomes" id="UP000319204"/>
    </source>
</evidence>
<evidence type="ECO:0000256" key="1">
    <source>
        <dbReference type="SAM" id="Phobius"/>
    </source>
</evidence>
<accession>A0A5N5ISX6</accession>
<dbReference type="OrthoDB" id="1450824at2"/>
<feature type="transmembrane region" description="Helical" evidence="1">
    <location>
        <begin position="66"/>
        <end position="87"/>
    </location>
</feature>
<protein>
    <submittedName>
        <fullName evidence="2">Uncharacterized protein</fullName>
    </submittedName>
</protein>
<reference evidence="2" key="1">
    <citation type="submission" date="2019-10" db="EMBL/GenBank/DDBJ databases">
        <title>Muricauda hadale sp. nov., a piezophilic bacterium isolated from hadopelagic water of the Mariana Trench.</title>
        <authorList>
            <person name="Wei Y."/>
        </authorList>
    </citation>
    <scope>NUCLEOTIDE SEQUENCE [LARGE SCALE GENOMIC DNA]</scope>
    <source>
        <strain evidence="2">MT-229</strain>
    </source>
</reference>
<dbReference type="Proteomes" id="UP000319204">
    <property type="component" value="Unassembled WGS sequence"/>
</dbReference>
<dbReference type="RefSeq" id="WP_151888792.1">
    <property type="nucleotide sequence ID" value="NZ_VNIK02000001.1"/>
</dbReference>